<feature type="compositionally biased region" description="Basic and acidic residues" evidence="1">
    <location>
        <begin position="33"/>
        <end position="57"/>
    </location>
</feature>
<comment type="caution">
    <text evidence="2">The sequence shown here is derived from an EMBL/GenBank/DDBJ whole genome shotgun (WGS) entry which is preliminary data.</text>
</comment>
<reference evidence="2 3" key="1">
    <citation type="submission" date="2017-03" db="EMBL/GenBank/DDBJ databases">
        <title>Whole genome sequences of fourteen strains of Bradyrhizobium canariense and one strain of Bradyrhizobium japonicum isolated from Lupinus (Papilionoideae: Genisteae) species in Algeria.</title>
        <authorList>
            <person name="Crovadore J."/>
            <person name="Chekireb D."/>
            <person name="Brachmann A."/>
            <person name="Chablais R."/>
            <person name="Cochard B."/>
            <person name="Lefort F."/>
        </authorList>
    </citation>
    <scope>NUCLEOTIDE SEQUENCE [LARGE SCALE GENOMIC DNA]</scope>
    <source>
        <strain evidence="2 3">UBMA197</strain>
    </source>
</reference>
<sequence>MYTTATLDEQIERDVVEGERQLANQEMLIVEPKTTKAEAELDRRRADQRLRNQDRQRLLSRLQP</sequence>
<organism evidence="2 3">
    <name type="scientific">Bradyrhizobium japonicum</name>
    <dbReference type="NCBI Taxonomy" id="375"/>
    <lineage>
        <taxon>Bacteria</taxon>
        <taxon>Pseudomonadati</taxon>
        <taxon>Pseudomonadota</taxon>
        <taxon>Alphaproteobacteria</taxon>
        <taxon>Hyphomicrobiales</taxon>
        <taxon>Nitrobacteraceae</taxon>
        <taxon>Bradyrhizobium</taxon>
    </lineage>
</organism>
<gene>
    <name evidence="2" type="ORF">BSZ19_09570</name>
</gene>
<dbReference type="EMBL" id="NAFL01000222">
    <property type="protein sequence ID" value="OSJ35146.1"/>
    <property type="molecule type" value="Genomic_DNA"/>
</dbReference>
<protein>
    <submittedName>
        <fullName evidence="2">Uncharacterized protein</fullName>
    </submittedName>
</protein>
<proteinExistence type="predicted"/>
<dbReference type="Proteomes" id="UP000193335">
    <property type="component" value="Unassembled WGS sequence"/>
</dbReference>
<name>A0A1Y2JTS2_BRAJP</name>
<evidence type="ECO:0000313" key="3">
    <source>
        <dbReference type="Proteomes" id="UP000193335"/>
    </source>
</evidence>
<accession>A0A1Y2JTS2</accession>
<feature type="region of interest" description="Disordered" evidence="1">
    <location>
        <begin position="33"/>
        <end position="64"/>
    </location>
</feature>
<evidence type="ECO:0000313" key="2">
    <source>
        <dbReference type="EMBL" id="OSJ35146.1"/>
    </source>
</evidence>
<dbReference type="AlphaFoldDB" id="A0A1Y2JTS2"/>
<evidence type="ECO:0000256" key="1">
    <source>
        <dbReference type="SAM" id="MobiDB-lite"/>
    </source>
</evidence>